<dbReference type="HOGENOM" id="CLU_2688086_0_0_1"/>
<reference evidence="1 2" key="1">
    <citation type="submission" date="2014-04" db="EMBL/GenBank/DDBJ databases">
        <title>Evolutionary Origins and Diversification of the Mycorrhizal Mutualists.</title>
        <authorList>
            <consortium name="DOE Joint Genome Institute"/>
            <consortium name="Mycorrhizal Genomics Consortium"/>
            <person name="Kohler A."/>
            <person name="Kuo A."/>
            <person name="Nagy L.G."/>
            <person name="Floudas D."/>
            <person name="Copeland A."/>
            <person name="Barry K.W."/>
            <person name="Cichocki N."/>
            <person name="Veneault-Fourrey C."/>
            <person name="LaButti K."/>
            <person name="Lindquist E.A."/>
            <person name="Lipzen A."/>
            <person name="Lundell T."/>
            <person name="Morin E."/>
            <person name="Murat C."/>
            <person name="Riley R."/>
            <person name="Ohm R."/>
            <person name="Sun H."/>
            <person name="Tunlid A."/>
            <person name="Henrissat B."/>
            <person name="Grigoriev I.V."/>
            <person name="Hibbett D.S."/>
            <person name="Martin F."/>
        </authorList>
    </citation>
    <scope>NUCLEOTIDE SEQUENCE [LARGE SCALE GENOMIC DNA]</scope>
    <source>
        <strain evidence="1 2">FD-317 M1</strain>
    </source>
</reference>
<gene>
    <name evidence="1" type="ORF">GYMLUDRAFT_938482</name>
</gene>
<evidence type="ECO:0000313" key="2">
    <source>
        <dbReference type="Proteomes" id="UP000053593"/>
    </source>
</evidence>
<dbReference type="EMBL" id="KN834830">
    <property type="protein sequence ID" value="KIK53373.1"/>
    <property type="molecule type" value="Genomic_DNA"/>
</dbReference>
<accession>A0A0D0CEG4</accession>
<sequence>MYKTRVNHRLAPTSHKEYQYQKRTSICADRGHIEVFAGETRAIQKWREGTVITKRGKYHTASKFFVTLSLHASG</sequence>
<proteinExistence type="predicted"/>
<keyword evidence="2" id="KW-1185">Reference proteome</keyword>
<dbReference type="AlphaFoldDB" id="A0A0D0CEG4"/>
<organism evidence="1 2">
    <name type="scientific">Collybiopsis luxurians FD-317 M1</name>
    <dbReference type="NCBI Taxonomy" id="944289"/>
    <lineage>
        <taxon>Eukaryota</taxon>
        <taxon>Fungi</taxon>
        <taxon>Dikarya</taxon>
        <taxon>Basidiomycota</taxon>
        <taxon>Agaricomycotina</taxon>
        <taxon>Agaricomycetes</taxon>
        <taxon>Agaricomycetidae</taxon>
        <taxon>Agaricales</taxon>
        <taxon>Marasmiineae</taxon>
        <taxon>Omphalotaceae</taxon>
        <taxon>Collybiopsis</taxon>
        <taxon>Collybiopsis luxurians</taxon>
    </lineage>
</organism>
<evidence type="ECO:0000313" key="1">
    <source>
        <dbReference type="EMBL" id="KIK53373.1"/>
    </source>
</evidence>
<dbReference type="Proteomes" id="UP000053593">
    <property type="component" value="Unassembled WGS sequence"/>
</dbReference>
<name>A0A0D0CEG4_9AGAR</name>
<protein>
    <submittedName>
        <fullName evidence="1">Uncharacterized protein</fullName>
    </submittedName>
</protein>